<protein>
    <submittedName>
        <fullName evidence="2">UPF0481 protein</fullName>
    </submittedName>
</protein>
<keyword evidence="1" id="KW-0812">Transmembrane</keyword>
<proteinExistence type="predicted"/>
<keyword evidence="1" id="KW-1133">Transmembrane helix</keyword>
<comment type="caution">
    <text evidence="2">The sequence shown here is derived from an EMBL/GenBank/DDBJ whole genome shotgun (WGS) entry which is preliminary data.</text>
</comment>
<evidence type="ECO:0000256" key="1">
    <source>
        <dbReference type="SAM" id="Phobius"/>
    </source>
</evidence>
<dbReference type="Proteomes" id="UP000250321">
    <property type="component" value="Unassembled WGS sequence"/>
</dbReference>
<keyword evidence="3" id="KW-1185">Reference proteome</keyword>
<dbReference type="OrthoDB" id="1862127at2759"/>
<evidence type="ECO:0000313" key="2">
    <source>
        <dbReference type="EMBL" id="PQQ08837.1"/>
    </source>
</evidence>
<evidence type="ECO:0000313" key="3">
    <source>
        <dbReference type="Proteomes" id="UP000250321"/>
    </source>
</evidence>
<dbReference type="Pfam" id="PF03140">
    <property type="entry name" value="DUF247"/>
    <property type="match status" value="1"/>
</dbReference>
<organism evidence="2 3">
    <name type="scientific">Prunus yedoensis var. nudiflora</name>
    <dbReference type="NCBI Taxonomy" id="2094558"/>
    <lineage>
        <taxon>Eukaryota</taxon>
        <taxon>Viridiplantae</taxon>
        <taxon>Streptophyta</taxon>
        <taxon>Embryophyta</taxon>
        <taxon>Tracheophyta</taxon>
        <taxon>Spermatophyta</taxon>
        <taxon>Magnoliopsida</taxon>
        <taxon>eudicotyledons</taxon>
        <taxon>Gunneridae</taxon>
        <taxon>Pentapetalae</taxon>
        <taxon>rosids</taxon>
        <taxon>fabids</taxon>
        <taxon>Rosales</taxon>
        <taxon>Rosaceae</taxon>
        <taxon>Amygdaloideae</taxon>
        <taxon>Amygdaleae</taxon>
        <taxon>Prunus</taxon>
    </lineage>
</organism>
<feature type="transmembrane region" description="Helical" evidence="1">
    <location>
        <begin position="425"/>
        <end position="449"/>
    </location>
</feature>
<accession>A0A314YR80</accession>
<reference evidence="2 3" key="1">
    <citation type="submission" date="2018-02" db="EMBL/GenBank/DDBJ databases">
        <title>Draft genome of wild Prunus yedoensis var. nudiflora.</title>
        <authorList>
            <person name="Baek S."/>
            <person name="Kim J.-H."/>
            <person name="Choi K."/>
            <person name="Kim G.-B."/>
            <person name="Cho A."/>
            <person name="Jang H."/>
            <person name="Shin C.-H."/>
            <person name="Yu H.-J."/>
            <person name="Mun J.-H."/>
        </authorList>
    </citation>
    <scope>NUCLEOTIDE SEQUENCE [LARGE SCALE GENOMIC DNA]</scope>
    <source>
        <strain evidence="3">cv. Jeju island</strain>
        <tissue evidence="2">Leaf</tissue>
    </source>
</reference>
<name>A0A314YR80_PRUYE</name>
<sequence>MADNDVNDHSVIQIKDEDKDDVIAENDENMATLTEDRNDVELIVSSIRRKLHQNPPSTARSCIFRIPNVLRRHSEKAFVPNLVSIGPFQHGKKNLKVMQEIKLWYLHCLLDRKPTSETSLEYLVEAIKSMEQDCRDCYGEKIHMSSENFVEMMVVDGCFIVELFRKYAREVPIDDDDPVFNTSWMQSALRKDLFLLENQLSWKVIDCLFQHTKEKDKPESEALLLFALKFFEVSAFCQDPHADRPLETKHLLDGIRNSLLASYPQAETHSYWEPIPSVTELLQAGVEFKLRSDTWDNMLDITFENGVMEIPPIDIEENAESLFRNLIAYEQCDPSIQFCNITSYAVILDNLINTSTDADFLIQKEIIVTQLSKEDIACLFNRLYSDTVVGYFCYAELTKNVNAYYQDRWHRWQTILRRDYFSNPWSIFSLIAALLILGFTFLQTLYSLLTYY</sequence>
<gene>
    <name evidence="2" type="ORF">Pyn_03032</name>
</gene>
<dbReference type="PANTHER" id="PTHR31170:SF17">
    <property type="match status" value="1"/>
</dbReference>
<dbReference type="AlphaFoldDB" id="A0A314YR80"/>
<dbReference type="STRING" id="2094558.A0A314YR80"/>
<dbReference type="EMBL" id="PJQY01000663">
    <property type="protein sequence ID" value="PQQ08837.1"/>
    <property type="molecule type" value="Genomic_DNA"/>
</dbReference>
<keyword evidence="1" id="KW-0472">Membrane</keyword>
<dbReference type="PANTHER" id="PTHR31170">
    <property type="entry name" value="BNAC04G53230D PROTEIN"/>
    <property type="match status" value="1"/>
</dbReference>
<dbReference type="InterPro" id="IPR004158">
    <property type="entry name" value="DUF247_pln"/>
</dbReference>